<reference evidence="1" key="1">
    <citation type="submission" date="2018-05" db="EMBL/GenBank/DDBJ databases">
        <authorList>
            <person name="Lanie J.A."/>
            <person name="Ng W.-L."/>
            <person name="Kazmierczak K.M."/>
            <person name="Andrzejewski T.M."/>
            <person name="Davidsen T.M."/>
            <person name="Wayne K.J."/>
            <person name="Tettelin H."/>
            <person name="Glass J.I."/>
            <person name="Rusch D."/>
            <person name="Podicherti R."/>
            <person name="Tsui H.-C.T."/>
            <person name="Winkler M.E."/>
        </authorList>
    </citation>
    <scope>NUCLEOTIDE SEQUENCE</scope>
</reference>
<dbReference type="Gene3D" id="1.25.40.10">
    <property type="entry name" value="Tetratricopeptide repeat domain"/>
    <property type="match status" value="1"/>
</dbReference>
<dbReference type="EMBL" id="UINC01017669">
    <property type="protein sequence ID" value="SVA73532.1"/>
    <property type="molecule type" value="Genomic_DNA"/>
</dbReference>
<evidence type="ECO:0008006" key="2">
    <source>
        <dbReference type="Google" id="ProtNLM"/>
    </source>
</evidence>
<dbReference type="InterPro" id="IPR050767">
    <property type="entry name" value="Sel1_AlgK"/>
</dbReference>
<dbReference type="SMART" id="SM00671">
    <property type="entry name" value="SEL1"/>
    <property type="match status" value="4"/>
</dbReference>
<dbReference type="PANTHER" id="PTHR11102">
    <property type="entry name" value="SEL-1-LIKE PROTEIN"/>
    <property type="match status" value="1"/>
</dbReference>
<dbReference type="Pfam" id="PF08238">
    <property type="entry name" value="Sel1"/>
    <property type="match status" value="4"/>
</dbReference>
<name>A0A381YA98_9ZZZZ</name>
<dbReference type="SUPFAM" id="SSF81901">
    <property type="entry name" value="HCP-like"/>
    <property type="match status" value="1"/>
</dbReference>
<dbReference type="AlphaFoldDB" id="A0A381YA98"/>
<dbReference type="InterPro" id="IPR006597">
    <property type="entry name" value="Sel1-like"/>
</dbReference>
<accession>A0A381YA98</accession>
<proteinExistence type="predicted"/>
<dbReference type="PANTHER" id="PTHR11102:SF160">
    <property type="entry name" value="ERAD-ASSOCIATED E3 UBIQUITIN-PROTEIN LIGASE COMPONENT HRD3"/>
    <property type="match status" value="1"/>
</dbReference>
<protein>
    <recommendedName>
        <fullName evidence="2">Sel1 repeat family protein</fullName>
    </recommendedName>
</protein>
<dbReference type="InterPro" id="IPR011990">
    <property type="entry name" value="TPR-like_helical_dom_sf"/>
</dbReference>
<sequence length="278" mass="31816">MFNLKIFITLFLVCSSILVIADNDIEDCFDFIKNNQCLGAIKICEVYAEKGHAEAQTALGLLLSGINYGDFRKNYKQSFYWISQAAAQNYTKAELTIAEMYMGGEVVPMNAKKAKNWYEKAAEKGNLDAVNGLARLYRYGTGVRKDYEKAFQLYEQAAIKNHTRSQVGLGLSYRDGKGIKKNLVNAYAWLSIAAEKIDDQTYRAMEKQYKDERETLDRAKPQCKHLLTLDQMGERFAIGYARQMILDLKQRMGIKQINKAKKLALEIKKERAFTRSDF</sequence>
<gene>
    <name evidence="1" type="ORF">METZ01_LOCUS126386</name>
</gene>
<evidence type="ECO:0000313" key="1">
    <source>
        <dbReference type="EMBL" id="SVA73532.1"/>
    </source>
</evidence>
<organism evidence="1">
    <name type="scientific">marine metagenome</name>
    <dbReference type="NCBI Taxonomy" id="408172"/>
    <lineage>
        <taxon>unclassified sequences</taxon>
        <taxon>metagenomes</taxon>
        <taxon>ecological metagenomes</taxon>
    </lineage>
</organism>